<dbReference type="EMBL" id="LKMD01000103">
    <property type="protein sequence ID" value="PIA95969.1"/>
    <property type="molecule type" value="Genomic_DNA"/>
</dbReference>
<dbReference type="Proteomes" id="UP000230605">
    <property type="component" value="Chromosome 8"/>
</dbReference>
<dbReference type="OrthoDB" id="10328381at2759"/>
<dbReference type="AlphaFoldDB" id="A0A2G5HTV7"/>
<sequence length="175" mass="19630">MSSSPLSRLDAQTDLALAMSDLSVLYKQRNELLAVAKADKNVSYILDVMPEINFIGWGNAQTWTETVQKAKTEAWQYSIEQAKLEIQIMKAVERMRDVRSTMENYYNSMQPPVEMPDQEFVEGIQRMLRKAGGFGEEDRRKLLDKVVESAEQLERVAREKGFPVGGGGGVGPGGR</sequence>
<gene>
    <name evidence="1" type="ORF">CB0940_10650</name>
</gene>
<protein>
    <submittedName>
        <fullName evidence="1">Uncharacterized protein</fullName>
    </submittedName>
</protein>
<reference evidence="1 2" key="1">
    <citation type="submission" date="2015-10" db="EMBL/GenBank/DDBJ databases">
        <title>The cercosporin biosynthetic gene cluster was horizontally transferred to several fungal lineages and shown to be expanded in Cercospora beticola based on microsynteny with recipient genomes.</title>
        <authorList>
            <person name="De Jonge R."/>
            <person name="Ebert M.K."/>
            <person name="Suttle J.C."/>
            <person name="Jurick Ii W.M."/>
            <person name="Secor G.A."/>
            <person name="Thomma B.P."/>
            <person name="Van De Peer Y."/>
            <person name="Bolton M.D."/>
        </authorList>
    </citation>
    <scope>NUCLEOTIDE SEQUENCE [LARGE SCALE GENOMIC DNA]</scope>
    <source>
        <strain evidence="1 2">09-40</strain>
    </source>
</reference>
<evidence type="ECO:0000313" key="2">
    <source>
        <dbReference type="Proteomes" id="UP000230605"/>
    </source>
</evidence>
<evidence type="ECO:0000313" key="1">
    <source>
        <dbReference type="EMBL" id="PIA95969.1"/>
    </source>
</evidence>
<comment type="caution">
    <text evidence="1">The sequence shown here is derived from an EMBL/GenBank/DDBJ whole genome shotgun (WGS) entry which is preliminary data.</text>
</comment>
<name>A0A2G5HTV7_CERBT</name>
<organism evidence="1 2">
    <name type="scientific">Cercospora beticola</name>
    <name type="common">Sugarbeet leaf spot fungus</name>
    <dbReference type="NCBI Taxonomy" id="122368"/>
    <lineage>
        <taxon>Eukaryota</taxon>
        <taxon>Fungi</taxon>
        <taxon>Dikarya</taxon>
        <taxon>Ascomycota</taxon>
        <taxon>Pezizomycotina</taxon>
        <taxon>Dothideomycetes</taxon>
        <taxon>Dothideomycetidae</taxon>
        <taxon>Mycosphaerellales</taxon>
        <taxon>Mycosphaerellaceae</taxon>
        <taxon>Cercospora</taxon>
    </lineage>
</organism>
<proteinExistence type="predicted"/>
<accession>A0A2G5HTV7</accession>